<dbReference type="EMBL" id="CATNWA010021222">
    <property type="protein sequence ID" value="CAI9621836.1"/>
    <property type="molecule type" value="Genomic_DNA"/>
</dbReference>
<keyword evidence="9" id="KW-1185">Reference proteome</keyword>
<dbReference type="SUPFAM" id="SSF50978">
    <property type="entry name" value="WD40 repeat-like"/>
    <property type="match status" value="1"/>
</dbReference>
<dbReference type="SMART" id="SM00320">
    <property type="entry name" value="WD40"/>
    <property type="match status" value="3"/>
</dbReference>
<evidence type="ECO:0000256" key="5">
    <source>
        <dbReference type="ARBA" id="ARBA00023242"/>
    </source>
</evidence>
<name>A0ABN9HJ62_9NEOB</name>
<dbReference type="InterPro" id="IPR036322">
    <property type="entry name" value="WD40_repeat_dom_sf"/>
</dbReference>
<reference evidence="8" key="1">
    <citation type="submission" date="2023-05" db="EMBL/GenBank/DDBJ databases">
        <authorList>
            <person name="Stuckert A."/>
        </authorList>
    </citation>
    <scope>NUCLEOTIDE SEQUENCE</scope>
</reference>
<sequence length="326" mass="36486">PPHPKTLSQQRSEKPGQDPGRPLLPLGEILSLWQMTTNASSYSEPSDPAWERVSVRWVSRRCTAVTFSACESYVLVADKSGDVFSFSVTNTQEEGRLELGHLSMLLDLVVTPDGRYIITCDRDEKIRVSLWGAPHVISSFCLGHTEFVSQLLVLPGPDNMLLSGSGDETVRLWKYQSGEEIHRWNLRDVPRPRDHEEIQRFAVTRLSCSPGGEHLAVLCDGVSGMYLFSMSSGPSLSHTQYVSLPYVPLDLDFQDSASLWVLSGVKENPIELHRYDKVSWHAAPPDEYTKRLSETIRENWEQMEGAASPAGSADCIKRCLTTWPPT</sequence>
<comment type="subcellular location">
    <subcellularLocation>
        <location evidence="1">Nucleus</location>
    </subcellularLocation>
</comment>
<dbReference type="InterPro" id="IPR028884">
    <property type="entry name" value="Trm82"/>
</dbReference>
<feature type="region of interest" description="Disordered" evidence="7">
    <location>
        <begin position="1"/>
        <end position="22"/>
    </location>
</feature>
<keyword evidence="4" id="KW-0677">Repeat</keyword>
<evidence type="ECO:0000256" key="4">
    <source>
        <dbReference type="ARBA" id="ARBA00022737"/>
    </source>
</evidence>
<evidence type="ECO:0000313" key="8">
    <source>
        <dbReference type="EMBL" id="CAI9621836.1"/>
    </source>
</evidence>
<evidence type="ECO:0000256" key="2">
    <source>
        <dbReference type="ARBA" id="ARBA00022574"/>
    </source>
</evidence>
<evidence type="ECO:0008006" key="10">
    <source>
        <dbReference type="Google" id="ProtNLM"/>
    </source>
</evidence>
<feature type="compositionally biased region" description="Polar residues" evidence="7">
    <location>
        <begin position="1"/>
        <end position="10"/>
    </location>
</feature>
<dbReference type="PROSITE" id="PS50082">
    <property type="entry name" value="WD_REPEATS_2"/>
    <property type="match status" value="1"/>
</dbReference>
<gene>
    <name evidence="8" type="ORF">SPARVUS_LOCUS16195097</name>
</gene>
<dbReference type="PROSITE" id="PS50294">
    <property type="entry name" value="WD_REPEATS_REGION"/>
    <property type="match status" value="1"/>
</dbReference>
<evidence type="ECO:0000256" key="6">
    <source>
        <dbReference type="PROSITE-ProRule" id="PRU00221"/>
    </source>
</evidence>
<dbReference type="Proteomes" id="UP001162483">
    <property type="component" value="Unassembled WGS sequence"/>
</dbReference>
<keyword evidence="2 6" id="KW-0853">WD repeat</keyword>
<feature type="non-terminal residue" evidence="8">
    <location>
        <position position="1"/>
    </location>
</feature>
<feature type="repeat" description="WD" evidence="6">
    <location>
        <begin position="141"/>
        <end position="183"/>
    </location>
</feature>
<comment type="caution">
    <text evidence="8">The sequence shown here is derived from an EMBL/GenBank/DDBJ whole genome shotgun (WGS) entry which is preliminary data.</text>
</comment>
<evidence type="ECO:0000313" key="9">
    <source>
        <dbReference type="Proteomes" id="UP001162483"/>
    </source>
</evidence>
<dbReference type="PANTHER" id="PTHR16288">
    <property type="entry name" value="WD40 REPEAT PROTEIN 4"/>
    <property type="match status" value="1"/>
</dbReference>
<dbReference type="HAMAP" id="MF_03056">
    <property type="entry name" value="TRM82"/>
    <property type="match status" value="1"/>
</dbReference>
<dbReference type="Gene3D" id="2.130.10.10">
    <property type="entry name" value="YVTN repeat-like/Quinoprotein amine dehydrogenase"/>
    <property type="match status" value="1"/>
</dbReference>
<organism evidence="8 9">
    <name type="scientific">Staurois parvus</name>
    <dbReference type="NCBI Taxonomy" id="386267"/>
    <lineage>
        <taxon>Eukaryota</taxon>
        <taxon>Metazoa</taxon>
        <taxon>Chordata</taxon>
        <taxon>Craniata</taxon>
        <taxon>Vertebrata</taxon>
        <taxon>Euteleostomi</taxon>
        <taxon>Amphibia</taxon>
        <taxon>Batrachia</taxon>
        <taxon>Anura</taxon>
        <taxon>Neobatrachia</taxon>
        <taxon>Ranoidea</taxon>
        <taxon>Ranidae</taxon>
        <taxon>Staurois</taxon>
    </lineage>
</organism>
<accession>A0ABN9HJ62</accession>
<dbReference type="PANTHER" id="PTHR16288:SF0">
    <property type="entry name" value="TRNA (GUANINE-N(7)-)-METHYLTRANSFERASE NON-CATALYTIC SUBUNIT WDR4"/>
    <property type="match status" value="1"/>
</dbReference>
<dbReference type="InterPro" id="IPR001680">
    <property type="entry name" value="WD40_rpt"/>
</dbReference>
<dbReference type="InterPro" id="IPR015943">
    <property type="entry name" value="WD40/YVTN_repeat-like_dom_sf"/>
</dbReference>
<evidence type="ECO:0000256" key="3">
    <source>
        <dbReference type="ARBA" id="ARBA00022694"/>
    </source>
</evidence>
<evidence type="ECO:0000256" key="1">
    <source>
        <dbReference type="ARBA" id="ARBA00004123"/>
    </source>
</evidence>
<protein>
    <recommendedName>
        <fullName evidence="10">WD repeat-containing protein 4</fullName>
    </recommendedName>
</protein>
<evidence type="ECO:0000256" key="7">
    <source>
        <dbReference type="SAM" id="MobiDB-lite"/>
    </source>
</evidence>
<dbReference type="Pfam" id="PF00400">
    <property type="entry name" value="WD40"/>
    <property type="match status" value="2"/>
</dbReference>
<keyword evidence="5" id="KW-0539">Nucleus</keyword>
<proteinExistence type="inferred from homology"/>
<keyword evidence="3" id="KW-0819">tRNA processing</keyword>